<keyword evidence="1" id="KW-1133">Transmembrane helix</keyword>
<keyword evidence="1" id="KW-0812">Transmembrane</keyword>
<name>A0A857FRJ0_KOMXY</name>
<gene>
    <name evidence="2" type="ORF">FMA36_12090</name>
</gene>
<sequence length="71" mass="7749">MARSWPLVWVLVALAVGHFACGVALTPWHVVGMVLAGLGCFVLVWGLFLGGLMLLAYVSSLFERTGSKMRW</sequence>
<evidence type="ECO:0000313" key="2">
    <source>
        <dbReference type="EMBL" id="QHC36139.1"/>
    </source>
</evidence>
<dbReference type="EMBL" id="CP041348">
    <property type="protein sequence ID" value="QHC36139.1"/>
    <property type="molecule type" value="Genomic_DNA"/>
</dbReference>
<accession>A0A857FRJ0</accession>
<evidence type="ECO:0000256" key="1">
    <source>
        <dbReference type="SAM" id="Phobius"/>
    </source>
</evidence>
<dbReference type="RefSeq" id="WP_159262556.1">
    <property type="nucleotide sequence ID" value="NZ_CP041348.1"/>
</dbReference>
<organism evidence="2 3">
    <name type="scientific">Komagataeibacter xylinus</name>
    <name type="common">Gluconacetobacter xylinus</name>
    <dbReference type="NCBI Taxonomy" id="28448"/>
    <lineage>
        <taxon>Bacteria</taxon>
        <taxon>Pseudomonadati</taxon>
        <taxon>Pseudomonadota</taxon>
        <taxon>Alphaproteobacteria</taxon>
        <taxon>Acetobacterales</taxon>
        <taxon>Acetobacteraceae</taxon>
        <taxon>Komagataeibacter</taxon>
    </lineage>
</organism>
<protein>
    <submittedName>
        <fullName evidence="2">Uncharacterized protein</fullName>
    </submittedName>
</protein>
<dbReference type="AlphaFoldDB" id="A0A857FRJ0"/>
<feature type="transmembrane region" description="Helical" evidence="1">
    <location>
        <begin position="32"/>
        <end position="62"/>
    </location>
</feature>
<keyword evidence="1" id="KW-0472">Membrane</keyword>
<reference evidence="2 3" key="1">
    <citation type="journal article" date="2020" name="Carbohydr. Polym.">
        <title>Characterization and optimization of production of bacterial cellulose from strain CGMCC 17276 based on whole-genome analysis.</title>
        <authorList>
            <person name="Lu T."/>
            <person name="Gao H."/>
            <person name="Liao B."/>
            <person name="Wu J."/>
            <person name="Zhang W."/>
            <person name="Huang J."/>
            <person name="Liu M."/>
            <person name="Huang J."/>
            <person name="Chang Z."/>
            <person name="Jin M."/>
            <person name="Yi Z."/>
            <person name="Jiang D."/>
        </authorList>
    </citation>
    <scope>NUCLEOTIDE SEQUENCE [LARGE SCALE GENOMIC DNA]</scope>
    <source>
        <strain evidence="2 3">CGMCC 17276</strain>
    </source>
</reference>
<evidence type="ECO:0000313" key="3">
    <source>
        <dbReference type="Proteomes" id="UP000464674"/>
    </source>
</evidence>
<proteinExistence type="predicted"/>
<dbReference type="Proteomes" id="UP000464674">
    <property type="component" value="Chromosome"/>
</dbReference>